<dbReference type="Proteomes" id="UP000219922">
    <property type="component" value="Unassembled WGS sequence"/>
</dbReference>
<keyword evidence="2" id="KW-1133">Transmembrane helix</keyword>
<dbReference type="RefSeq" id="WP_098007524.1">
    <property type="nucleotide sequence ID" value="NZ_JAWLRU010000002.1"/>
</dbReference>
<protein>
    <submittedName>
        <fullName evidence="3">Uncharacterized protein</fullName>
    </submittedName>
</protein>
<name>A0A9X6SR96_BACCE</name>
<keyword evidence="2" id="KW-0472">Membrane</keyword>
<dbReference type="AlphaFoldDB" id="A0A9X6SR96"/>
<feature type="compositionally biased region" description="Basic and acidic residues" evidence="1">
    <location>
        <begin position="74"/>
        <end position="88"/>
    </location>
</feature>
<reference evidence="3 4" key="1">
    <citation type="submission" date="2017-09" db="EMBL/GenBank/DDBJ databases">
        <title>Large-scale bioinformatics analysis of Bacillus genomes uncovers conserved roles of natural products in bacterial physiology.</title>
        <authorList>
            <consortium name="Agbiome Team Llc"/>
            <person name="Bleich R.M."/>
            <person name="Grubbs K.J."/>
            <person name="Santa Maria K.C."/>
            <person name="Allen S.E."/>
            <person name="Farag S."/>
            <person name="Shank E.A."/>
            <person name="Bowers A."/>
        </authorList>
    </citation>
    <scope>NUCLEOTIDE SEQUENCE [LARGE SCALE GENOMIC DNA]</scope>
    <source>
        <strain evidence="3 4">AFS092789</strain>
    </source>
</reference>
<accession>A0A9X6SR96</accession>
<comment type="caution">
    <text evidence="3">The sequence shown here is derived from an EMBL/GenBank/DDBJ whole genome shotgun (WGS) entry which is preliminary data.</text>
</comment>
<evidence type="ECO:0000256" key="2">
    <source>
        <dbReference type="SAM" id="Phobius"/>
    </source>
</evidence>
<feature type="compositionally biased region" description="Acidic residues" evidence="1">
    <location>
        <begin position="92"/>
        <end position="102"/>
    </location>
</feature>
<evidence type="ECO:0000313" key="4">
    <source>
        <dbReference type="Proteomes" id="UP000219922"/>
    </source>
</evidence>
<organism evidence="3 4">
    <name type="scientific">Bacillus cereus</name>
    <dbReference type="NCBI Taxonomy" id="1396"/>
    <lineage>
        <taxon>Bacteria</taxon>
        <taxon>Bacillati</taxon>
        <taxon>Bacillota</taxon>
        <taxon>Bacilli</taxon>
        <taxon>Bacillales</taxon>
        <taxon>Bacillaceae</taxon>
        <taxon>Bacillus</taxon>
        <taxon>Bacillus cereus group</taxon>
    </lineage>
</organism>
<gene>
    <name evidence="3" type="ORF">CON36_37315</name>
</gene>
<proteinExistence type="predicted"/>
<feature type="region of interest" description="Disordered" evidence="1">
    <location>
        <begin position="74"/>
        <end position="123"/>
    </location>
</feature>
<feature type="compositionally biased region" description="Polar residues" evidence="1">
    <location>
        <begin position="113"/>
        <end position="123"/>
    </location>
</feature>
<keyword evidence="2" id="KW-0812">Transmembrane</keyword>
<feature type="transmembrane region" description="Helical" evidence="2">
    <location>
        <begin position="20"/>
        <end position="37"/>
    </location>
</feature>
<evidence type="ECO:0000313" key="3">
    <source>
        <dbReference type="EMBL" id="PDZ93790.1"/>
    </source>
</evidence>
<dbReference type="EMBL" id="NVMX01000406">
    <property type="protein sequence ID" value="PDZ93790.1"/>
    <property type="molecule type" value="Genomic_DNA"/>
</dbReference>
<evidence type="ECO:0000256" key="1">
    <source>
        <dbReference type="SAM" id="MobiDB-lite"/>
    </source>
</evidence>
<sequence length="123" mass="13850">MSDERRSNNNKGEDKTLKALIALAGFAIGATSMVAWNNRKTIQDKALDARDRALELKEKTIELTETVKSKIIDLQENKFKSSAKKETPEQVDNTENEVEANETNEKKEVEAPQSPNNNDDNKM</sequence>